<comment type="caution">
    <text evidence="8">The sequence shown here is derived from an EMBL/GenBank/DDBJ whole genome shotgun (WGS) entry which is preliminary data.</text>
</comment>
<feature type="domain" description="EamA" evidence="7">
    <location>
        <begin position="22"/>
        <end position="115"/>
    </location>
</feature>
<feature type="transmembrane region" description="Helical" evidence="6">
    <location>
        <begin position="21"/>
        <end position="41"/>
    </location>
</feature>
<dbReference type="SUPFAM" id="SSF103481">
    <property type="entry name" value="Multidrug resistance efflux transporter EmrE"/>
    <property type="match status" value="1"/>
</dbReference>
<feature type="transmembrane region" description="Helical" evidence="6">
    <location>
        <begin position="47"/>
        <end position="70"/>
    </location>
</feature>
<feature type="transmembrane region" description="Helical" evidence="6">
    <location>
        <begin position="82"/>
        <end position="102"/>
    </location>
</feature>
<dbReference type="InterPro" id="IPR037185">
    <property type="entry name" value="EmrE-like"/>
</dbReference>
<dbReference type="Proteomes" id="UP001159364">
    <property type="component" value="Linkage Group LG12"/>
</dbReference>
<evidence type="ECO:0000259" key="7">
    <source>
        <dbReference type="Pfam" id="PF00892"/>
    </source>
</evidence>
<evidence type="ECO:0000256" key="1">
    <source>
        <dbReference type="ARBA" id="ARBA00004141"/>
    </source>
</evidence>
<keyword evidence="4 6" id="KW-1133">Transmembrane helix</keyword>
<feature type="transmembrane region" description="Helical" evidence="6">
    <location>
        <begin position="271"/>
        <end position="304"/>
    </location>
</feature>
<evidence type="ECO:0000313" key="8">
    <source>
        <dbReference type="EMBL" id="KAJ8748254.1"/>
    </source>
</evidence>
<comment type="similarity">
    <text evidence="2 6">Belongs to the drug/metabolite transporter (DMT) superfamily. Plant drug/metabolite exporter (P-DME) (TC 2.A.7.4) family.</text>
</comment>
<organism evidence="8 9">
    <name type="scientific">Erythroxylum novogranatense</name>
    <dbReference type="NCBI Taxonomy" id="1862640"/>
    <lineage>
        <taxon>Eukaryota</taxon>
        <taxon>Viridiplantae</taxon>
        <taxon>Streptophyta</taxon>
        <taxon>Embryophyta</taxon>
        <taxon>Tracheophyta</taxon>
        <taxon>Spermatophyta</taxon>
        <taxon>Magnoliopsida</taxon>
        <taxon>eudicotyledons</taxon>
        <taxon>Gunneridae</taxon>
        <taxon>Pentapetalae</taxon>
        <taxon>rosids</taxon>
        <taxon>fabids</taxon>
        <taxon>Malpighiales</taxon>
        <taxon>Erythroxylaceae</taxon>
        <taxon>Erythroxylum</taxon>
    </lineage>
</organism>
<proteinExistence type="inferred from homology"/>
<keyword evidence="9" id="KW-1185">Reference proteome</keyword>
<feature type="transmembrane region" description="Helical" evidence="6">
    <location>
        <begin position="171"/>
        <end position="188"/>
    </location>
</feature>
<evidence type="ECO:0000256" key="4">
    <source>
        <dbReference type="ARBA" id="ARBA00022989"/>
    </source>
</evidence>
<keyword evidence="5 6" id="KW-0472">Membrane</keyword>
<feature type="transmembrane region" description="Helical" evidence="6">
    <location>
        <begin position="200"/>
        <end position="221"/>
    </location>
</feature>
<dbReference type="EMBL" id="JAIWQS010000012">
    <property type="protein sequence ID" value="KAJ8748254.1"/>
    <property type="molecule type" value="Genomic_DNA"/>
</dbReference>
<evidence type="ECO:0000256" key="6">
    <source>
        <dbReference type="RuleBase" id="RU363077"/>
    </source>
</evidence>
<dbReference type="Pfam" id="PF00892">
    <property type="entry name" value="EamA"/>
    <property type="match status" value="1"/>
</dbReference>
<sequence length="386" mass="41996">MIRPGGSSSRVKTWVVSSQAVTSMLLVQLFATGMQLLSKFILTNGTFVFALMTYRHIVAALCVAPFAFFFEGNIINKLTWSISFWLFVNALIGITAAMGLYYYGLKDTDATYATIGLNKRAGRIKCLGAMSCVAGALTTALYRGKSFCISPPHHLISHFTIHESGAHRLRGSLMLLGSCFSYSAWYILQFQVIKAFPQKYWATMLTCILACLQSAVIGLCIDSRASSWMLGWNLQLVTIVYSGALATAATFCLISWAVSKRGPTYPSMFNALAVIFVAALLFGTAIYAGTLVGLLLIIMGLYSFLRGKNKEMIRSQPSPPNLEAEAEGNVAPDGYQLGQEVQTPISSLKITNATSLSSPPNFTNSIYPINASTNDGVHAETTYTYN</sequence>
<name>A0AAV8S7X4_9ROSI</name>
<evidence type="ECO:0000313" key="9">
    <source>
        <dbReference type="Proteomes" id="UP001159364"/>
    </source>
</evidence>
<feature type="transmembrane region" description="Helical" evidence="6">
    <location>
        <begin position="233"/>
        <end position="259"/>
    </location>
</feature>
<dbReference type="AlphaFoldDB" id="A0AAV8S7X4"/>
<protein>
    <recommendedName>
        <fullName evidence="6">WAT1-related protein</fullName>
    </recommendedName>
</protein>
<dbReference type="GO" id="GO:0022857">
    <property type="term" value="F:transmembrane transporter activity"/>
    <property type="evidence" value="ECO:0007669"/>
    <property type="project" value="InterPro"/>
</dbReference>
<keyword evidence="3 6" id="KW-0812">Transmembrane</keyword>
<comment type="subcellular location">
    <subcellularLocation>
        <location evidence="1 6">Membrane</location>
        <topology evidence="1 6">Multi-pass membrane protein</topology>
    </subcellularLocation>
</comment>
<evidence type="ECO:0000256" key="3">
    <source>
        <dbReference type="ARBA" id="ARBA00022692"/>
    </source>
</evidence>
<evidence type="ECO:0000256" key="2">
    <source>
        <dbReference type="ARBA" id="ARBA00007635"/>
    </source>
</evidence>
<dbReference type="PANTHER" id="PTHR31218">
    <property type="entry name" value="WAT1-RELATED PROTEIN"/>
    <property type="match status" value="1"/>
</dbReference>
<dbReference type="GO" id="GO:0016020">
    <property type="term" value="C:membrane"/>
    <property type="evidence" value="ECO:0007669"/>
    <property type="project" value="UniProtKB-SubCell"/>
</dbReference>
<dbReference type="InterPro" id="IPR000620">
    <property type="entry name" value="EamA_dom"/>
</dbReference>
<dbReference type="InterPro" id="IPR030184">
    <property type="entry name" value="WAT1-related"/>
</dbReference>
<gene>
    <name evidence="8" type="ORF">K2173_000826</name>
</gene>
<accession>A0AAV8S7X4</accession>
<reference evidence="8 9" key="1">
    <citation type="submission" date="2021-09" db="EMBL/GenBank/DDBJ databases">
        <title>Genomic insights and catalytic innovation underlie evolution of tropane alkaloids biosynthesis.</title>
        <authorList>
            <person name="Wang Y.-J."/>
            <person name="Tian T."/>
            <person name="Huang J.-P."/>
            <person name="Huang S.-X."/>
        </authorList>
    </citation>
    <scope>NUCLEOTIDE SEQUENCE [LARGE SCALE GENOMIC DNA]</scope>
    <source>
        <strain evidence="8">KIB-2018</strain>
        <tissue evidence="8">Leaf</tissue>
    </source>
</reference>
<evidence type="ECO:0000256" key="5">
    <source>
        <dbReference type="ARBA" id="ARBA00023136"/>
    </source>
</evidence>